<keyword evidence="1" id="KW-0472">Membrane</keyword>
<reference evidence="3 4" key="1">
    <citation type="submission" date="2023-09" db="EMBL/GenBank/DDBJ databases">
        <authorList>
            <person name="Qi X."/>
        </authorList>
    </citation>
    <scope>NUCLEOTIDE SEQUENCE [LARGE SCALE GENOMIC DNA]</scope>
    <source>
        <strain evidence="3 4">S1-1</strain>
    </source>
</reference>
<feature type="transmembrane region" description="Helical" evidence="1">
    <location>
        <begin position="192"/>
        <end position="212"/>
    </location>
</feature>
<dbReference type="GO" id="GO:0016491">
    <property type="term" value="F:oxidoreductase activity"/>
    <property type="evidence" value="ECO:0007669"/>
    <property type="project" value="UniProtKB-KW"/>
</dbReference>
<name>A0ABZ0GQW7_9GAMM</name>
<dbReference type="EMBL" id="CP136600">
    <property type="protein sequence ID" value="WOH38193.1"/>
    <property type="molecule type" value="Genomic_DNA"/>
</dbReference>
<keyword evidence="1" id="KW-0812">Transmembrane</keyword>
<keyword evidence="4" id="KW-1185">Reference proteome</keyword>
<dbReference type="PANTHER" id="PTHR19353:SF19">
    <property type="entry name" value="DELTA(5) FATTY ACID DESATURASE C-RELATED"/>
    <property type="match status" value="1"/>
</dbReference>
<evidence type="ECO:0000313" key="3">
    <source>
        <dbReference type="EMBL" id="WOH38193.1"/>
    </source>
</evidence>
<keyword evidence="1" id="KW-1133">Transmembrane helix</keyword>
<keyword evidence="3" id="KW-0560">Oxidoreductase</keyword>
<dbReference type="RefSeq" id="WP_348396966.1">
    <property type="nucleotide sequence ID" value="NZ_CP136600.1"/>
</dbReference>
<dbReference type="Proteomes" id="UP001301442">
    <property type="component" value="Chromosome"/>
</dbReference>
<accession>A0ABZ0GQW7</accession>
<evidence type="ECO:0000256" key="1">
    <source>
        <dbReference type="SAM" id="Phobius"/>
    </source>
</evidence>
<feature type="transmembrane region" description="Helical" evidence="1">
    <location>
        <begin position="167"/>
        <end position="186"/>
    </location>
</feature>
<dbReference type="Pfam" id="PF00487">
    <property type="entry name" value="FA_desaturase"/>
    <property type="match status" value="1"/>
</dbReference>
<organism evidence="3 4">
    <name type="scientific">Thalassotalea fonticola</name>
    <dbReference type="NCBI Taxonomy" id="3065649"/>
    <lineage>
        <taxon>Bacteria</taxon>
        <taxon>Pseudomonadati</taxon>
        <taxon>Pseudomonadota</taxon>
        <taxon>Gammaproteobacteria</taxon>
        <taxon>Alteromonadales</taxon>
        <taxon>Colwelliaceae</taxon>
        <taxon>Thalassotalea</taxon>
    </lineage>
</organism>
<proteinExistence type="predicted"/>
<dbReference type="EC" id="1.14.19.-" evidence="3"/>
<feature type="domain" description="Fatty acid desaturase" evidence="2">
    <location>
        <begin position="54"/>
        <end position="282"/>
    </location>
</feature>
<evidence type="ECO:0000259" key="2">
    <source>
        <dbReference type="Pfam" id="PF00487"/>
    </source>
</evidence>
<gene>
    <name evidence="3" type="ORF">RI844_02865</name>
</gene>
<feature type="transmembrane region" description="Helical" evidence="1">
    <location>
        <begin position="55"/>
        <end position="73"/>
    </location>
</feature>
<dbReference type="InterPro" id="IPR005804">
    <property type="entry name" value="FA_desaturase_dom"/>
</dbReference>
<feature type="transmembrane region" description="Helical" evidence="1">
    <location>
        <begin position="26"/>
        <end position="49"/>
    </location>
</feature>
<dbReference type="PANTHER" id="PTHR19353">
    <property type="entry name" value="FATTY ACID DESATURASE 2"/>
    <property type="match status" value="1"/>
</dbReference>
<dbReference type="InterPro" id="IPR012171">
    <property type="entry name" value="Fatty_acid_desaturase"/>
</dbReference>
<sequence>MSNKETTSYLPSKEEYFLELKKTPALSLPAFGLFLLGLAVMAGGSYMALSDKMPLWGATLTNGVGLYLLFTIMHEAMHRALSSNNFVNDFFGRFSMMLMIPAAPFEIGRWAHFQHHRFTSGEKDPDQFIHHGQWWTLPLRWANFDLYYLYCFMRDGGKQKERHSKSLLITLAIFAVVITTLIYFGFGMELLFLWFLPTRVALAMVALIFVFLPHYPGNITAEENEYQASTIRRGWEWLLTPFFVYQNYHLIHHLYPTAPFYNYIKIWHLKYDELAAYNPAIQKPFGLTPVNCESRTANS</sequence>
<protein>
    <submittedName>
        <fullName evidence="3">Fatty acid desaturase</fullName>
        <ecNumber evidence="3">1.14.19.-</ecNumber>
    </submittedName>
</protein>
<evidence type="ECO:0000313" key="4">
    <source>
        <dbReference type="Proteomes" id="UP001301442"/>
    </source>
</evidence>